<protein>
    <submittedName>
        <fullName evidence="2">Multidrug resistance efflux pump</fullName>
    </submittedName>
</protein>
<dbReference type="SUPFAM" id="SSF56954">
    <property type="entry name" value="Outer membrane efflux proteins (OEP)"/>
    <property type="match status" value="1"/>
</dbReference>
<dbReference type="AlphaFoldDB" id="A0A840FVK5"/>
<evidence type="ECO:0000313" key="3">
    <source>
        <dbReference type="Proteomes" id="UP000524450"/>
    </source>
</evidence>
<keyword evidence="1" id="KW-1133">Transmembrane helix</keyword>
<evidence type="ECO:0000256" key="1">
    <source>
        <dbReference type="SAM" id="Phobius"/>
    </source>
</evidence>
<dbReference type="Proteomes" id="UP000524450">
    <property type="component" value="Unassembled WGS sequence"/>
</dbReference>
<dbReference type="RefSeq" id="WP_311737052.1">
    <property type="nucleotide sequence ID" value="NZ_JACIFZ010000006.1"/>
</dbReference>
<comment type="caution">
    <text evidence="2">The sequence shown here is derived from an EMBL/GenBank/DDBJ whole genome shotgun (WGS) entry which is preliminary data.</text>
</comment>
<evidence type="ECO:0000313" key="2">
    <source>
        <dbReference type="EMBL" id="MBB4224195.1"/>
    </source>
</evidence>
<dbReference type="Gene3D" id="2.40.50.100">
    <property type="match status" value="1"/>
</dbReference>
<proteinExistence type="predicted"/>
<accession>A0A840FVK5</accession>
<dbReference type="EMBL" id="JACIFZ010000006">
    <property type="protein sequence ID" value="MBB4224195.1"/>
    <property type="molecule type" value="Genomic_DNA"/>
</dbReference>
<feature type="transmembrane region" description="Helical" evidence="1">
    <location>
        <begin position="21"/>
        <end position="43"/>
    </location>
</feature>
<dbReference type="PANTHER" id="PTHR30386">
    <property type="entry name" value="MEMBRANE FUSION SUBUNIT OF EMRAB-TOLC MULTIDRUG EFFLUX PUMP"/>
    <property type="match status" value="1"/>
</dbReference>
<keyword evidence="1" id="KW-0812">Transmembrane</keyword>
<keyword evidence="1" id="KW-0472">Membrane</keyword>
<name>A0A840FVK5_9BURK</name>
<organism evidence="2 3">
    <name type="scientific">Variovorax guangxiensis</name>
    <dbReference type="NCBI Taxonomy" id="1775474"/>
    <lineage>
        <taxon>Bacteria</taxon>
        <taxon>Pseudomonadati</taxon>
        <taxon>Pseudomonadota</taxon>
        <taxon>Betaproteobacteria</taxon>
        <taxon>Burkholderiales</taxon>
        <taxon>Comamonadaceae</taxon>
        <taxon>Variovorax</taxon>
    </lineage>
</organism>
<sequence length="409" mass="43704">MRSPSGPRGRFRQRGAFVPKLAAYGLLAFVLWLMVSTLVQPLLSSQATRAVLQAPVGLITSPINGVVTQMVVHARDTVEPGTVVATVRNPTINQEILTTLSSQRLALQSQLAQLGNHFKADSQELKFVGHEANVHREASLAQAWDSWQIAQRQRDVAHSVVEEQENKVRVNKALLEQGAISEQVMNAAEAQLNTARANASVAEQAFAGQAQTVASAGQGAFVGTGGNSIFQTLESRREVLRNSVNRAKQDGTAILAQLKQVTALENEERQRVEKLSAYEVKASQPGQVHTVLAPEGAYVTAGASLVRVTDCRRLGVVAVFPARVAKRLSIGSMLDVKLDQNGPAMPARVQQLLPVASDALQSTYSVPFPFAEQGSIYAVADFEGNAAQKATEGSSLCAPGKVVAASLRS</sequence>
<dbReference type="InterPro" id="IPR050739">
    <property type="entry name" value="MFP"/>
</dbReference>
<reference evidence="2 3" key="1">
    <citation type="submission" date="2020-08" db="EMBL/GenBank/DDBJ databases">
        <title>Genomic Encyclopedia of Type Strains, Phase IV (KMG-V): Genome sequencing to study the core and pangenomes of soil and plant-associated prokaryotes.</title>
        <authorList>
            <person name="Whitman W."/>
        </authorList>
    </citation>
    <scope>NUCLEOTIDE SEQUENCE [LARGE SCALE GENOMIC DNA]</scope>
    <source>
        <strain evidence="2 3">34/80</strain>
    </source>
</reference>
<gene>
    <name evidence="2" type="ORF">GGD71_004986</name>
</gene>